<dbReference type="SUPFAM" id="SSF52172">
    <property type="entry name" value="CheY-like"/>
    <property type="match status" value="1"/>
</dbReference>
<dbReference type="SUPFAM" id="SSF47384">
    <property type="entry name" value="Homodimeric domain of signal transducing histidine kinase"/>
    <property type="match status" value="1"/>
</dbReference>
<gene>
    <name evidence="8" type="ORF">MTBBW1_750040</name>
</gene>
<dbReference type="InterPro" id="IPR003661">
    <property type="entry name" value="HisK_dim/P_dom"/>
</dbReference>
<dbReference type="PROSITE" id="PS50110">
    <property type="entry name" value="RESPONSE_REGULATORY"/>
    <property type="match status" value="1"/>
</dbReference>
<dbReference type="Gene3D" id="3.40.50.2300">
    <property type="match status" value="1"/>
</dbReference>
<proteinExistence type="predicted"/>
<dbReference type="InterPro" id="IPR001789">
    <property type="entry name" value="Sig_transdc_resp-reg_receiver"/>
</dbReference>
<comment type="catalytic activity">
    <reaction evidence="1">
        <text>ATP + protein L-histidine = ADP + protein N-phospho-L-histidine.</text>
        <dbReference type="EC" id="2.7.13.3"/>
    </reaction>
</comment>
<feature type="modified residue" description="4-aspartylphosphate" evidence="5">
    <location>
        <position position="126"/>
    </location>
</feature>
<dbReference type="Gene3D" id="3.30.565.10">
    <property type="entry name" value="Histidine kinase-like ATPase, C-terminal domain"/>
    <property type="match status" value="1"/>
</dbReference>
<evidence type="ECO:0000256" key="1">
    <source>
        <dbReference type="ARBA" id="ARBA00000085"/>
    </source>
</evidence>
<evidence type="ECO:0000313" key="8">
    <source>
        <dbReference type="EMBL" id="SLM32519.1"/>
    </source>
</evidence>
<name>A0A1W1HJ68_9BACT</name>
<dbReference type="SMART" id="SM00387">
    <property type="entry name" value="HATPase_c"/>
    <property type="match status" value="1"/>
</dbReference>
<dbReference type="InterPro" id="IPR036097">
    <property type="entry name" value="HisK_dim/P_sf"/>
</dbReference>
<dbReference type="CDD" id="cd00082">
    <property type="entry name" value="HisKA"/>
    <property type="match status" value="1"/>
</dbReference>
<keyword evidence="5" id="KW-0597">Phosphoprotein</keyword>
<sequence>MNNTINYPFQENRKILLVDDDKGIRDAYMTILSEEKDSALISTGKSLFGTPEHLFDKKSSENTDFNNKGEIVHKDKDKITNSYDEHKNINLKPSYDLTLAENGTKAIEKVKAALEEESPFALAFIDMKMPGINGAETSRRIWEIDPDIKIVIVTAYSEYTLEKIIKIIGRDDILFLRKPFFNEEIQQLARTLTHTWNLEQNRRNQKKILEQTVKMQTAELRELNRKFKKRYIEKNAMIHYLCHEINTPLNWIGAVENIDPNNLEIDDKEMLSYISLGGERLSKFMEEMVSYFDLANPEATITKENLSLKHIVDSVLEQKAEDIKLKKLTVNKNVPQQLSIDADAELFSQMLNSLVDNSVKFSREGGTISVEALKNDNMLRIEVANQGSSIKKAKMESIFDPFANLEDTRHNGMGFGLNLPKARIITELHGWNLNVRSEAEDGETCFYVDIPVT</sequence>
<evidence type="ECO:0000313" key="9">
    <source>
        <dbReference type="Proteomes" id="UP000191931"/>
    </source>
</evidence>
<dbReference type="PROSITE" id="PS50109">
    <property type="entry name" value="HIS_KIN"/>
    <property type="match status" value="1"/>
</dbReference>
<dbReference type="Pfam" id="PF02518">
    <property type="entry name" value="HATPase_c"/>
    <property type="match status" value="1"/>
</dbReference>
<evidence type="ECO:0000256" key="4">
    <source>
        <dbReference type="ARBA" id="ARBA00022777"/>
    </source>
</evidence>
<protein>
    <recommendedName>
        <fullName evidence="2">histidine kinase</fullName>
        <ecNumber evidence="2">2.7.13.3</ecNumber>
    </recommendedName>
</protein>
<organism evidence="8 9">
    <name type="scientific">Desulfamplus magnetovallimortis</name>
    <dbReference type="NCBI Taxonomy" id="1246637"/>
    <lineage>
        <taxon>Bacteria</taxon>
        <taxon>Pseudomonadati</taxon>
        <taxon>Thermodesulfobacteriota</taxon>
        <taxon>Desulfobacteria</taxon>
        <taxon>Desulfobacterales</taxon>
        <taxon>Desulfobacteraceae</taxon>
        <taxon>Desulfamplus</taxon>
    </lineage>
</organism>
<dbReference type="GO" id="GO:0005886">
    <property type="term" value="C:plasma membrane"/>
    <property type="evidence" value="ECO:0007669"/>
    <property type="project" value="TreeGrafter"/>
</dbReference>
<dbReference type="STRING" id="1246637.MTBBW1_750040"/>
<keyword evidence="9" id="KW-1185">Reference proteome</keyword>
<dbReference type="SUPFAM" id="SSF55874">
    <property type="entry name" value="ATPase domain of HSP90 chaperone/DNA topoisomerase II/histidine kinase"/>
    <property type="match status" value="1"/>
</dbReference>
<dbReference type="EC" id="2.7.13.3" evidence="2"/>
<feature type="domain" description="Histidine kinase" evidence="6">
    <location>
        <begin position="240"/>
        <end position="453"/>
    </location>
</feature>
<dbReference type="EMBL" id="FWEV01000320">
    <property type="protein sequence ID" value="SLM32519.1"/>
    <property type="molecule type" value="Genomic_DNA"/>
</dbReference>
<dbReference type="PANTHER" id="PTHR43047:SF72">
    <property type="entry name" value="OSMOSENSING HISTIDINE PROTEIN KINASE SLN1"/>
    <property type="match status" value="1"/>
</dbReference>
<accession>A0A1W1HJ68</accession>
<dbReference type="InterPro" id="IPR011006">
    <property type="entry name" value="CheY-like_superfamily"/>
</dbReference>
<dbReference type="GO" id="GO:0000155">
    <property type="term" value="F:phosphorelay sensor kinase activity"/>
    <property type="evidence" value="ECO:0007669"/>
    <property type="project" value="InterPro"/>
</dbReference>
<dbReference type="InterPro" id="IPR005467">
    <property type="entry name" value="His_kinase_dom"/>
</dbReference>
<feature type="domain" description="Response regulatory" evidence="7">
    <location>
        <begin position="14"/>
        <end position="193"/>
    </location>
</feature>
<keyword evidence="3 8" id="KW-0808">Transferase</keyword>
<evidence type="ECO:0000259" key="6">
    <source>
        <dbReference type="PROSITE" id="PS50109"/>
    </source>
</evidence>
<evidence type="ECO:0000256" key="2">
    <source>
        <dbReference type="ARBA" id="ARBA00012438"/>
    </source>
</evidence>
<dbReference type="Gene3D" id="1.10.287.130">
    <property type="match status" value="1"/>
</dbReference>
<dbReference type="Proteomes" id="UP000191931">
    <property type="component" value="Unassembled WGS sequence"/>
</dbReference>
<evidence type="ECO:0000256" key="3">
    <source>
        <dbReference type="ARBA" id="ARBA00022679"/>
    </source>
</evidence>
<dbReference type="GO" id="GO:0009927">
    <property type="term" value="F:histidine phosphotransfer kinase activity"/>
    <property type="evidence" value="ECO:0007669"/>
    <property type="project" value="TreeGrafter"/>
</dbReference>
<evidence type="ECO:0000259" key="7">
    <source>
        <dbReference type="PROSITE" id="PS50110"/>
    </source>
</evidence>
<dbReference type="Pfam" id="PF00072">
    <property type="entry name" value="Response_reg"/>
    <property type="match status" value="1"/>
</dbReference>
<reference evidence="8 9" key="1">
    <citation type="submission" date="2017-03" db="EMBL/GenBank/DDBJ databases">
        <authorList>
            <person name="Afonso C.L."/>
            <person name="Miller P.J."/>
            <person name="Scott M.A."/>
            <person name="Spackman E."/>
            <person name="Goraichik I."/>
            <person name="Dimitrov K.M."/>
            <person name="Suarez D.L."/>
            <person name="Swayne D.E."/>
        </authorList>
    </citation>
    <scope>NUCLEOTIDE SEQUENCE [LARGE SCALE GENOMIC DNA]</scope>
    <source>
        <strain evidence="8">PRJEB14757</strain>
    </source>
</reference>
<keyword evidence="4 8" id="KW-0418">Kinase</keyword>
<dbReference type="PANTHER" id="PTHR43047">
    <property type="entry name" value="TWO-COMPONENT HISTIDINE PROTEIN KINASE"/>
    <property type="match status" value="1"/>
</dbReference>
<dbReference type="InterPro" id="IPR003594">
    <property type="entry name" value="HATPase_dom"/>
</dbReference>
<dbReference type="RefSeq" id="WP_186441182.1">
    <property type="nucleotide sequence ID" value="NZ_LT828543.1"/>
</dbReference>
<dbReference type="InterPro" id="IPR036890">
    <property type="entry name" value="HATPase_C_sf"/>
</dbReference>
<evidence type="ECO:0000256" key="5">
    <source>
        <dbReference type="PROSITE-ProRule" id="PRU00169"/>
    </source>
</evidence>
<dbReference type="AlphaFoldDB" id="A0A1W1HJ68"/>